<evidence type="ECO:0000313" key="3">
    <source>
        <dbReference type="EMBL" id="OAT24533.1"/>
    </source>
</evidence>
<dbReference type="RefSeq" id="WP_202914384.1">
    <property type="nucleotide sequence ID" value="NZ_LXEQ01000063.1"/>
</dbReference>
<keyword evidence="1" id="KW-0732">Signal</keyword>
<feature type="signal peptide" evidence="1">
    <location>
        <begin position="1"/>
        <end position="35"/>
    </location>
</feature>
<gene>
    <name evidence="3" type="ORF">M976_04503</name>
</gene>
<keyword evidence="4" id="KW-1185">Reference proteome</keyword>
<dbReference type="Pfam" id="PF07007">
    <property type="entry name" value="LprI"/>
    <property type="match status" value="1"/>
</dbReference>
<feature type="domain" description="Lysozyme inhibitor LprI-like N-terminal" evidence="2">
    <location>
        <begin position="40"/>
        <end position="120"/>
    </location>
</feature>
<evidence type="ECO:0000313" key="4">
    <source>
        <dbReference type="Proteomes" id="UP000078407"/>
    </source>
</evidence>
<feature type="chain" id="PRO_5045775692" description="Lysozyme inhibitor LprI-like N-terminal domain-containing protein" evidence="1">
    <location>
        <begin position="36"/>
        <end position="404"/>
    </location>
</feature>
<name>A0ABX2W224_9ENTR</name>
<protein>
    <recommendedName>
        <fullName evidence="2">Lysozyme inhibitor LprI-like N-terminal domain-containing protein</fullName>
    </recommendedName>
</protein>
<evidence type="ECO:0000256" key="1">
    <source>
        <dbReference type="SAM" id="SignalP"/>
    </source>
</evidence>
<dbReference type="InterPro" id="IPR052755">
    <property type="entry name" value="Lysozyme_Inhibitor_LprI"/>
</dbReference>
<evidence type="ECO:0000259" key="2">
    <source>
        <dbReference type="Pfam" id="PF07007"/>
    </source>
</evidence>
<dbReference type="InterPro" id="IPR009739">
    <property type="entry name" value="LprI-like_N"/>
</dbReference>
<sequence length="404" mass="45225">MHIHASLRFPRRLVDRRLLLSLSLAGFFVVHSTHAASFDCSKATTAIEHAICDNETLSQLDSTLNEKYQTAMANLSDEGASELRKNQRSWLKERDACNADAACLENLFNQRKSSLQATTQQAETQLDAIIASIPADPANAAYQLKQYRGPLASAWLVYLNRFEPTSGVTAEEAKQRHQVAVTALNKQNDFAASLLKDIENDPKTSKNVAVLTFLRMTIEQGRYDEVPPRPDVHCFVFSRQGDAAYRAFGALWGSSRDSQAPICPPQGNLFELPAWKQLNKILDPVMSAAYPNSGTIRYASYADWAILRLRATLSPTDFLKPIEGQSQESPEKRISEWDDKSWPKVQREQLLIAIDPARKATMEWLQTERKFTASDASKASTAIVNAWLNEQLDYLSENLSTGDQ</sequence>
<dbReference type="EMBL" id="LXEQ01000063">
    <property type="protein sequence ID" value="OAT24533.1"/>
    <property type="molecule type" value="Genomic_DNA"/>
</dbReference>
<dbReference type="Gene3D" id="1.20.1270.180">
    <property type="match status" value="1"/>
</dbReference>
<organism evidence="3 4">
    <name type="scientific">Buttiauxella ferragutiae ATCC 51602</name>
    <dbReference type="NCBI Taxonomy" id="1354252"/>
    <lineage>
        <taxon>Bacteria</taxon>
        <taxon>Pseudomonadati</taxon>
        <taxon>Pseudomonadota</taxon>
        <taxon>Gammaproteobacteria</taxon>
        <taxon>Enterobacterales</taxon>
        <taxon>Enterobacteriaceae</taxon>
        <taxon>Buttiauxella</taxon>
    </lineage>
</organism>
<dbReference type="Proteomes" id="UP000078407">
    <property type="component" value="Unassembled WGS sequence"/>
</dbReference>
<reference evidence="3 4" key="1">
    <citation type="submission" date="2016-04" db="EMBL/GenBank/DDBJ databases">
        <title>ATOL: Assembling a taxonomically balanced genome-scale reconstruction of the evolutionary history of the Enterobacteriaceae.</title>
        <authorList>
            <person name="Plunkett G.III."/>
            <person name="Neeno-Eckwall E.C."/>
            <person name="Glasner J.D."/>
            <person name="Perna N.T."/>
        </authorList>
    </citation>
    <scope>NUCLEOTIDE SEQUENCE [LARGE SCALE GENOMIC DNA]</scope>
    <source>
        <strain evidence="3 4">ATCC 51602</strain>
    </source>
</reference>
<dbReference type="PANTHER" id="PTHR37549:SF1">
    <property type="entry name" value="LIPOPROTEIN LPRI"/>
    <property type="match status" value="1"/>
</dbReference>
<comment type="caution">
    <text evidence="3">The sequence shown here is derived from an EMBL/GenBank/DDBJ whole genome shotgun (WGS) entry which is preliminary data.</text>
</comment>
<accession>A0ABX2W224</accession>
<dbReference type="PANTHER" id="PTHR37549">
    <property type="entry name" value="LIPOPROTEIN LPRI"/>
    <property type="match status" value="1"/>
</dbReference>
<proteinExistence type="predicted"/>